<reference evidence="3" key="1">
    <citation type="submission" date="2025-08" db="UniProtKB">
        <authorList>
            <consortium name="RefSeq"/>
        </authorList>
    </citation>
    <scope>IDENTIFICATION</scope>
    <source>
        <tissue evidence="3">Brain</tissue>
    </source>
</reference>
<evidence type="ECO:0000313" key="2">
    <source>
        <dbReference type="Proteomes" id="UP000000715"/>
    </source>
</evidence>
<feature type="transmembrane region" description="Helical" evidence="1">
    <location>
        <begin position="68"/>
        <end position="97"/>
    </location>
</feature>
<keyword evidence="2" id="KW-1185">Reference proteome</keyword>
<dbReference type="GO" id="GO:0016020">
    <property type="term" value="C:membrane"/>
    <property type="evidence" value="ECO:0007669"/>
    <property type="project" value="InterPro"/>
</dbReference>
<dbReference type="CTD" id="4988"/>
<keyword evidence="1" id="KW-0472">Membrane</keyword>
<dbReference type="Proteomes" id="UP000000715">
    <property type="component" value="Unplaced"/>
</dbReference>
<protein>
    <submittedName>
        <fullName evidence="3">Mu-type opioid receptor isoform X3</fullName>
    </submittedName>
</protein>
<gene>
    <name evidence="3" type="primary">OPRM1</name>
</gene>
<sequence>MDSSTVPTNASNCTDSYTHSSSCSPAPSPSSWVNFSHLDGNLSEPCGPNRTALGGSDSSCPPTGSPSMITAITIMALYSIVCVVGLFGNFLVMYVIVRHNFTIFPGWTNIACKQTSLTSLQTLSIHQNEDCHQYLHFQPCPSGCLSNQYPALPERQLPNGHMAIWNHPLQDCDLHRLL</sequence>
<keyword evidence="1" id="KW-1133">Transmembrane helix</keyword>
<dbReference type="InterPro" id="IPR000105">
    <property type="entry name" value="Mu_opioid_rcpt"/>
</dbReference>
<dbReference type="Gene3D" id="6.20.400.20">
    <property type="match status" value="1"/>
</dbReference>
<keyword evidence="1" id="KW-0812">Transmembrane</keyword>
<dbReference type="GeneID" id="101682485"/>
<evidence type="ECO:0000256" key="1">
    <source>
        <dbReference type="SAM" id="Phobius"/>
    </source>
</evidence>
<dbReference type="AlphaFoldDB" id="A0A8U0S7N8"/>
<proteinExistence type="predicted"/>
<evidence type="ECO:0000313" key="3">
    <source>
        <dbReference type="RefSeq" id="XP_044936104.1"/>
    </source>
</evidence>
<keyword evidence="3" id="KW-0675">Receptor</keyword>
<name>A0A8U0S7N8_MUSPF</name>
<dbReference type="SUPFAM" id="SSF81321">
    <property type="entry name" value="Family A G protein-coupled receptor-like"/>
    <property type="match status" value="1"/>
</dbReference>
<organism evidence="2 3">
    <name type="scientific">Mustela putorius furo</name>
    <name type="common">European domestic ferret</name>
    <name type="synonym">Mustela furo</name>
    <dbReference type="NCBI Taxonomy" id="9669"/>
    <lineage>
        <taxon>Eukaryota</taxon>
        <taxon>Metazoa</taxon>
        <taxon>Chordata</taxon>
        <taxon>Craniata</taxon>
        <taxon>Vertebrata</taxon>
        <taxon>Euteleostomi</taxon>
        <taxon>Mammalia</taxon>
        <taxon>Eutheria</taxon>
        <taxon>Laurasiatheria</taxon>
        <taxon>Carnivora</taxon>
        <taxon>Caniformia</taxon>
        <taxon>Musteloidea</taxon>
        <taxon>Mustelidae</taxon>
        <taxon>Mustelinae</taxon>
        <taxon>Mustela</taxon>
    </lineage>
</organism>
<dbReference type="RefSeq" id="XP_044936104.1">
    <property type="nucleotide sequence ID" value="XM_045080169.1"/>
</dbReference>
<accession>A0A8U0S7N8</accession>
<dbReference type="GO" id="GO:0004979">
    <property type="term" value="F:beta-endorphin receptor activity"/>
    <property type="evidence" value="ECO:0007669"/>
    <property type="project" value="InterPro"/>
</dbReference>
<dbReference type="PRINTS" id="PR00537">
    <property type="entry name" value="MUOPIOIDR"/>
</dbReference>